<reference evidence="3" key="1">
    <citation type="journal article" date="2020" name="Stud. Mycol.">
        <title>101 Dothideomycetes genomes: a test case for predicting lifestyles and emergence of pathogens.</title>
        <authorList>
            <person name="Haridas S."/>
            <person name="Albert R."/>
            <person name="Binder M."/>
            <person name="Bloem J."/>
            <person name="Labutti K."/>
            <person name="Salamov A."/>
            <person name="Andreopoulos B."/>
            <person name="Baker S."/>
            <person name="Barry K."/>
            <person name="Bills G."/>
            <person name="Bluhm B."/>
            <person name="Cannon C."/>
            <person name="Castanera R."/>
            <person name="Culley D."/>
            <person name="Daum C."/>
            <person name="Ezra D."/>
            <person name="Gonzalez J."/>
            <person name="Henrissat B."/>
            <person name="Kuo A."/>
            <person name="Liang C."/>
            <person name="Lipzen A."/>
            <person name="Lutzoni F."/>
            <person name="Magnuson J."/>
            <person name="Mondo S."/>
            <person name="Nolan M."/>
            <person name="Ohm R."/>
            <person name="Pangilinan J."/>
            <person name="Park H.-J."/>
            <person name="Ramirez L."/>
            <person name="Alfaro M."/>
            <person name="Sun H."/>
            <person name="Tritt A."/>
            <person name="Yoshinaga Y."/>
            <person name="Zwiers L.-H."/>
            <person name="Turgeon B."/>
            <person name="Goodwin S."/>
            <person name="Spatafora J."/>
            <person name="Crous P."/>
            <person name="Grigoriev I."/>
        </authorList>
    </citation>
    <scope>NUCLEOTIDE SEQUENCE</scope>
    <source>
        <strain evidence="3">CBS 113389</strain>
    </source>
</reference>
<dbReference type="InterPro" id="IPR059120">
    <property type="entry name" value="Cullin-like_AB"/>
</dbReference>
<comment type="similarity">
    <text evidence="1">Belongs to the cullin family.</text>
</comment>
<dbReference type="InterPro" id="IPR044554">
    <property type="entry name" value="ANAPC2"/>
</dbReference>
<dbReference type="AlphaFoldDB" id="A0A6A6PPX2"/>
<dbReference type="PANTHER" id="PTHR45957">
    <property type="entry name" value="ANAPHASE-PROMOTING COMPLEX SUBUNIT 2"/>
    <property type="match status" value="1"/>
</dbReference>
<feature type="domain" description="Cullin family profile" evidence="2">
    <location>
        <begin position="254"/>
        <end position="537"/>
    </location>
</feature>
<dbReference type="GO" id="GO:0005680">
    <property type="term" value="C:anaphase-promoting complex"/>
    <property type="evidence" value="ECO:0007669"/>
    <property type="project" value="TreeGrafter"/>
</dbReference>
<evidence type="ECO:0000256" key="1">
    <source>
        <dbReference type="PROSITE-ProRule" id="PRU00330"/>
    </source>
</evidence>
<dbReference type="GO" id="GO:0006511">
    <property type="term" value="P:ubiquitin-dependent protein catabolic process"/>
    <property type="evidence" value="ECO:0007669"/>
    <property type="project" value="InterPro"/>
</dbReference>
<dbReference type="InterPro" id="IPR036317">
    <property type="entry name" value="Cullin_homology_sf"/>
</dbReference>
<dbReference type="EMBL" id="MU001637">
    <property type="protein sequence ID" value="KAF2481846.1"/>
    <property type="molecule type" value="Genomic_DNA"/>
</dbReference>
<evidence type="ECO:0000259" key="2">
    <source>
        <dbReference type="PROSITE" id="PS50069"/>
    </source>
</evidence>
<sequence>MLGEQAFAHAIHRFLQGSAIQRRCFQVDWTGHASVVTKLRVWVERNLAPVIERALGRITGDVRLRLPLSDVHRFVALAVSNLGRSRTLNLFNYIKAWPASMGAILDIREYLGAGGQSAKAHVCHSFSEQIQKRLLHAGASTAEVLSIYVNVIHAFKTLDSRGVLLEKVAVPIRNYLRGREDTVSIIAASFLANVDLENNVSSSDMDKVCPDITLEVANSTLEDNRENKMLNWNDMEWTPDPIDAGPNYKSSKSEDVIAYILGLFEQEEFIKEVTAVLAQHLLHGTDAEFVKETRLVELFKSRLDASKLQAAEVMLKDVRDSVILGRRINPRAVYENASTRVPPPTPREIQAAIPEDGITLSALFKMFEGRMKSAQFIAAVKLVANKRNDLFFPKRTRVPLDASVPAPNGRREGEVDFKAQILSSFFWPQLRSNGFLLPASLSQYCKDFEDRFHSLGSQRRLHFRPALARVSLKLELEDRVVQETDVAAWRASVIDLFTRNDSTQQNHDEPIHLDVETIATTLNMESDLVHDALNFWLAKKVLYEVSPGTYAVLERLDMDVAASAPPLPPQQEEAMSAVVSQGAMLRESAAMFEVFIANMLRNQGAKAIGGMMGITNLLKMVLPGFTYGDDEVAWLLGEMEGRGEVVRNGELWSVA</sequence>
<dbReference type="Pfam" id="PF26557">
    <property type="entry name" value="Cullin_AB"/>
    <property type="match status" value="1"/>
</dbReference>
<proteinExistence type="inferred from homology"/>
<dbReference type="GO" id="GO:0031625">
    <property type="term" value="F:ubiquitin protein ligase binding"/>
    <property type="evidence" value="ECO:0007669"/>
    <property type="project" value="InterPro"/>
</dbReference>
<dbReference type="SUPFAM" id="SSF75632">
    <property type="entry name" value="Cullin homology domain"/>
    <property type="match status" value="1"/>
</dbReference>
<gene>
    <name evidence="3" type="ORF">BDY17DRAFT_253473</name>
</gene>
<evidence type="ECO:0000313" key="3">
    <source>
        <dbReference type="EMBL" id="KAF2481846.1"/>
    </source>
</evidence>
<dbReference type="Proteomes" id="UP000799767">
    <property type="component" value="Unassembled WGS sequence"/>
</dbReference>
<evidence type="ECO:0000313" key="4">
    <source>
        <dbReference type="Proteomes" id="UP000799767"/>
    </source>
</evidence>
<dbReference type="InterPro" id="IPR057975">
    <property type="entry name" value="TPR_ANAPC2"/>
</dbReference>
<protein>
    <recommendedName>
        <fullName evidence="2">Cullin family profile domain-containing protein</fullName>
    </recommendedName>
</protein>
<dbReference type="RefSeq" id="XP_033588416.1">
    <property type="nucleotide sequence ID" value="XM_033731344.1"/>
</dbReference>
<dbReference type="GO" id="GO:0070979">
    <property type="term" value="P:protein K11-linked ubiquitination"/>
    <property type="evidence" value="ECO:0007669"/>
    <property type="project" value="TreeGrafter"/>
</dbReference>
<dbReference type="Pfam" id="PF25773">
    <property type="entry name" value="TPR_ANAPC2"/>
    <property type="match status" value="1"/>
</dbReference>
<dbReference type="GO" id="GO:0007091">
    <property type="term" value="P:metaphase/anaphase transition of mitotic cell cycle"/>
    <property type="evidence" value="ECO:0007669"/>
    <property type="project" value="TreeGrafter"/>
</dbReference>
<accession>A0A6A6PPX2</accession>
<keyword evidence="4" id="KW-1185">Reference proteome</keyword>
<dbReference type="PANTHER" id="PTHR45957:SF1">
    <property type="entry name" value="ANAPHASE-PROMOTING COMPLEX SUBUNIT 2"/>
    <property type="match status" value="1"/>
</dbReference>
<dbReference type="OrthoDB" id="5581181at2759"/>
<organism evidence="3 4">
    <name type="scientific">Neohortaea acidophila</name>
    <dbReference type="NCBI Taxonomy" id="245834"/>
    <lineage>
        <taxon>Eukaryota</taxon>
        <taxon>Fungi</taxon>
        <taxon>Dikarya</taxon>
        <taxon>Ascomycota</taxon>
        <taxon>Pezizomycotina</taxon>
        <taxon>Dothideomycetes</taxon>
        <taxon>Dothideomycetidae</taxon>
        <taxon>Mycosphaerellales</taxon>
        <taxon>Teratosphaeriaceae</taxon>
        <taxon>Neohortaea</taxon>
    </lineage>
</organism>
<dbReference type="InterPro" id="IPR016158">
    <property type="entry name" value="Cullin_homology"/>
</dbReference>
<name>A0A6A6PPX2_9PEZI</name>
<dbReference type="PROSITE" id="PS50069">
    <property type="entry name" value="CULLIN_2"/>
    <property type="match status" value="1"/>
</dbReference>
<dbReference type="GeneID" id="54472346"/>
<dbReference type="Gene3D" id="3.30.230.130">
    <property type="entry name" value="Cullin, Chain C, Domain 2"/>
    <property type="match status" value="1"/>
</dbReference>